<reference evidence="20" key="1">
    <citation type="submission" date="2020-05" db="EMBL/GenBank/DDBJ databases">
        <title>Mycena genomes resolve the evolution of fungal bioluminescence.</title>
        <authorList>
            <person name="Tsai I.J."/>
        </authorList>
    </citation>
    <scope>NUCLEOTIDE SEQUENCE</scope>
    <source>
        <strain evidence="20">171206Taipei</strain>
    </source>
</reference>
<dbReference type="PROSITE" id="PS51977">
    <property type="entry name" value="WGR"/>
    <property type="match status" value="1"/>
</dbReference>
<evidence type="ECO:0000313" key="21">
    <source>
        <dbReference type="Proteomes" id="UP000636479"/>
    </source>
</evidence>
<dbReference type="GeneID" id="59343690"/>
<dbReference type="SUPFAM" id="SSF142921">
    <property type="entry name" value="WGR domain-like"/>
    <property type="match status" value="1"/>
</dbReference>
<dbReference type="GO" id="GO:0003950">
    <property type="term" value="F:NAD+ poly-ADP-ribosyltransferase activity"/>
    <property type="evidence" value="ECO:0007669"/>
    <property type="project" value="UniProtKB-UniRule"/>
</dbReference>
<keyword evidence="4" id="KW-0548">Nucleotidyltransferase</keyword>
<dbReference type="GO" id="GO:0070212">
    <property type="term" value="P:protein poly-ADP-ribosylation"/>
    <property type="evidence" value="ECO:0007669"/>
    <property type="project" value="TreeGrafter"/>
</dbReference>
<dbReference type="Pfam" id="PF00644">
    <property type="entry name" value="PARP"/>
    <property type="match status" value="1"/>
</dbReference>
<dbReference type="SUPFAM" id="SSF56399">
    <property type="entry name" value="ADP-ribosylation"/>
    <property type="match status" value="1"/>
</dbReference>
<dbReference type="EMBL" id="JACAZF010000004">
    <property type="protein sequence ID" value="KAF7306447.1"/>
    <property type="molecule type" value="Genomic_DNA"/>
</dbReference>
<evidence type="ECO:0000256" key="9">
    <source>
        <dbReference type="ARBA" id="ARBA00022833"/>
    </source>
</evidence>
<dbReference type="Gene3D" id="3.90.228.10">
    <property type="match status" value="1"/>
</dbReference>
<dbReference type="Proteomes" id="UP000636479">
    <property type="component" value="Unassembled WGS sequence"/>
</dbReference>
<dbReference type="InterPro" id="IPR004102">
    <property type="entry name" value="Poly(ADP-ribose)pol_reg_dom"/>
</dbReference>
<dbReference type="GO" id="GO:0003677">
    <property type="term" value="F:DNA binding"/>
    <property type="evidence" value="ECO:0007669"/>
    <property type="project" value="UniProtKB-KW"/>
</dbReference>
<evidence type="ECO:0000313" key="20">
    <source>
        <dbReference type="EMBL" id="KAF7306447.1"/>
    </source>
</evidence>
<evidence type="ECO:0000256" key="2">
    <source>
        <dbReference type="ARBA" id="ARBA00022676"/>
    </source>
</evidence>
<evidence type="ECO:0000256" key="12">
    <source>
        <dbReference type="ARBA" id="ARBA00023242"/>
    </source>
</evidence>
<comment type="similarity">
    <text evidence="13">Belongs to the ARTD/PARP family.</text>
</comment>
<keyword evidence="5" id="KW-0479">Metal-binding</keyword>
<dbReference type="PANTHER" id="PTHR10459">
    <property type="entry name" value="DNA LIGASE"/>
    <property type="match status" value="1"/>
</dbReference>
<feature type="region of interest" description="Disordered" evidence="16">
    <location>
        <begin position="1"/>
        <end position="120"/>
    </location>
</feature>
<keyword evidence="10 15" id="KW-0520">NAD</keyword>
<feature type="domain" description="WGR" evidence="19">
    <location>
        <begin position="142"/>
        <end position="239"/>
    </location>
</feature>
<evidence type="ECO:0000256" key="16">
    <source>
        <dbReference type="SAM" id="MobiDB-lite"/>
    </source>
</evidence>
<dbReference type="GO" id="GO:1990404">
    <property type="term" value="F:NAD+-protein mono-ADP-ribosyltransferase activity"/>
    <property type="evidence" value="ECO:0007669"/>
    <property type="project" value="TreeGrafter"/>
</dbReference>
<dbReference type="Gene3D" id="1.20.142.10">
    <property type="entry name" value="Poly(ADP-ribose) polymerase, regulatory domain"/>
    <property type="match status" value="1"/>
</dbReference>
<dbReference type="PROSITE" id="PS51059">
    <property type="entry name" value="PARP_CATALYTIC"/>
    <property type="match status" value="1"/>
</dbReference>
<dbReference type="RefSeq" id="XP_037221466.1">
    <property type="nucleotide sequence ID" value="XM_037361174.1"/>
</dbReference>
<evidence type="ECO:0000256" key="13">
    <source>
        <dbReference type="ARBA" id="ARBA00024347"/>
    </source>
</evidence>
<accession>A0A8H6SY28</accession>
<evidence type="ECO:0000256" key="4">
    <source>
        <dbReference type="ARBA" id="ARBA00022695"/>
    </source>
</evidence>
<dbReference type="GO" id="GO:0008270">
    <property type="term" value="F:zinc ion binding"/>
    <property type="evidence" value="ECO:0007669"/>
    <property type="project" value="UniProtKB-KW"/>
</dbReference>
<dbReference type="InterPro" id="IPR036616">
    <property type="entry name" value="Poly(ADP-ribose)pol_reg_dom_sf"/>
</dbReference>
<evidence type="ECO:0000259" key="19">
    <source>
        <dbReference type="PROSITE" id="PS51977"/>
    </source>
</evidence>
<name>A0A8H6SY28_9AGAR</name>
<dbReference type="AlphaFoldDB" id="A0A8H6SY28"/>
<keyword evidence="2 15" id="KW-0328">Glycosyltransferase</keyword>
<dbReference type="Pfam" id="PF02877">
    <property type="entry name" value="PARP_reg"/>
    <property type="match status" value="1"/>
</dbReference>
<dbReference type="Gene3D" id="2.20.140.10">
    <property type="entry name" value="WGR domain"/>
    <property type="match status" value="1"/>
</dbReference>
<evidence type="ECO:0000259" key="17">
    <source>
        <dbReference type="PROSITE" id="PS51059"/>
    </source>
</evidence>
<evidence type="ECO:0000256" key="8">
    <source>
        <dbReference type="ARBA" id="ARBA00022771"/>
    </source>
</evidence>
<dbReference type="FunFam" id="2.20.140.10:FF:000001">
    <property type="entry name" value="Poly [ADP-ribose] polymerase"/>
    <property type="match status" value="1"/>
</dbReference>
<evidence type="ECO:0000256" key="11">
    <source>
        <dbReference type="ARBA" id="ARBA00023125"/>
    </source>
</evidence>
<keyword evidence="3 15" id="KW-0808">Transferase</keyword>
<dbReference type="PROSITE" id="PS51060">
    <property type="entry name" value="PARP_ALPHA_HD"/>
    <property type="match status" value="1"/>
</dbReference>
<dbReference type="FunFam" id="1.20.142.10:FF:000002">
    <property type="entry name" value="Poly [ADP-ribose] polymerase"/>
    <property type="match status" value="1"/>
</dbReference>
<organism evidence="20 21">
    <name type="scientific">Mycena indigotica</name>
    <dbReference type="NCBI Taxonomy" id="2126181"/>
    <lineage>
        <taxon>Eukaryota</taxon>
        <taxon>Fungi</taxon>
        <taxon>Dikarya</taxon>
        <taxon>Basidiomycota</taxon>
        <taxon>Agaricomycotina</taxon>
        <taxon>Agaricomycetes</taxon>
        <taxon>Agaricomycetidae</taxon>
        <taxon>Agaricales</taxon>
        <taxon>Marasmiineae</taxon>
        <taxon>Mycenaceae</taxon>
        <taxon>Mycena</taxon>
    </lineage>
</organism>
<evidence type="ECO:0000256" key="14">
    <source>
        <dbReference type="ARBA" id="ARBA00033987"/>
    </source>
</evidence>
<sequence length="653" mass="70633">MPPRKKAAADGAAPAPTRSSTRTKSAAASAPAPAATKPKSKKRAAASDDEDSQSDNDVKKPASKKAKKAPASKAKAKADSDDENSQSDNDTKKPASKKAKKAPASKAKAKAASDDDDKPAKMVTVLKRGRAPVDSGSGKVNTHQVFSNDEGVWDAMLNQTNIGNNNNKFYVLQLLHPVGNDTSCILFTRWGRVGADGQTQVKGPFPSSTAIREFKKQFKAKASVEWEDRVGMVPKAGKYTWLERDYGDEDEAEAEDKAENSSKKKGKAKSEIPPSKLDPEIQELCNLIFSTSIIDATLSSMNYDANKLPLGKLAKSTVLNGFAALKALSEVINDPNGDAAKELGGLAKACEHLSGRYYSIIPHDFGFSRPVSINTKQLLEKELELVDALSDMEIASKLIAENNKADEDADGNPINPMDKNFHSLNLTSMEPVQRTSSEWGVLEAYVRDTHGHTHGHIQGKVLNAFRVERAAETAAWNAAGYDKLGEGERLLLWHGSRSTNFTGILSQGLRIAPPEAPVTGYMFGKGVYFADMMSKSAGYCYSHLSNGTGVMLLCEIAAKPFHELVSADYHADQGCKKNKKRATKGLGRSQPGDWKDAGQALGHDELIGCHMPEGPAKNVDLPGLNGGYGLQYNEYIVYSTAQIRVRYLLMVKM</sequence>
<evidence type="ECO:0000256" key="1">
    <source>
        <dbReference type="ARBA" id="ARBA00004123"/>
    </source>
</evidence>
<comment type="subcellular location">
    <subcellularLocation>
        <location evidence="1">Nucleus</location>
    </subcellularLocation>
</comment>
<evidence type="ECO:0000256" key="10">
    <source>
        <dbReference type="ARBA" id="ARBA00023027"/>
    </source>
</evidence>
<keyword evidence="21" id="KW-1185">Reference proteome</keyword>
<feature type="domain" description="PARP catalytic" evidence="17">
    <location>
        <begin position="415"/>
        <end position="653"/>
    </location>
</feature>
<keyword evidence="8" id="KW-0863">Zinc-finger</keyword>
<dbReference type="InterPro" id="IPR036930">
    <property type="entry name" value="WGR_dom_sf"/>
</dbReference>
<gene>
    <name evidence="20" type="ORF">MIND_00435900</name>
</gene>
<protein>
    <recommendedName>
        <fullName evidence="15">Poly [ADP-ribose] polymerase</fullName>
        <shortName evidence="15">PARP</shortName>
        <ecNumber evidence="15">2.4.2.-</ecNumber>
    </recommendedName>
</protein>
<dbReference type="CDD" id="cd01437">
    <property type="entry name" value="parp_like"/>
    <property type="match status" value="1"/>
</dbReference>
<evidence type="ECO:0000259" key="18">
    <source>
        <dbReference type="PROSITE" id="PS51060"/>
    </source>
</evidence>
<keyword evidence="6" id="KW-0677">Repeat</keyword>
<keyword evidence="12" id="KW-0539">Nucleus</keyword>
<evidence type="ECO:0000256" key="15">
    <source>
        <dbReference type="RuleBase" id="RU362114"/>
    </source>
</evidence>
<feature type="compositionally biased region" description="Basic residues" evidence="16">
    <location>
        <begin position="61"/>
        <end position="70"/>
    </location>
</feature>
<dbReference type="PANTHER" id="PTHR10459:SF60">
    <property type="entry name" value="POLY [ADP-RIBOSE] POLYMERASE 2"/>
    <property type="match status" value="1"/>
</dbReference>
<dbReference type="InterPro" id="IPR050800">
    <property type="entry name" value="ARTD/PARP"/>
</dbReference>
<dbReference type="SUPFAM" id="SSF47587">
    <property type="entry name" value="Domain of poly(ADP-ribose) polymerase"/>
    <property type="match status" value="1"/>
</dbReference>
<keyword evidence="9" id="KW-0862">Zinc</keyword>
<keyword evidence="11" id="KW-0238">DNA-binding</keyword>
<evidence type="ECO:0000256" key="7">
    <source>
        <dbReference type="ARBA" id="ARBA00022765"/>
    </source>
</evidence>
<comment type="catalytic activity">
    <reaction evidence="14">
        <text>NAD(+) + (ADP-D-ribosyl)n-acceptor = nicotinamide + (ADP-D-ribosyl)n+1-acceptor + H(+).</text>
        <dbReference type="EC" id="2.4.2.30"/>
    </reaction>
</comment>
<dbReference type="Pfam" id="PF05406">
    <property type="entry name" value="WGR"/>
    <property type="match status" value="1"/>
</dbReference>
<evidence type="ECO:0000256" key="6">
    <source>
        <dbReference type="ARBA" id="ARBA00022737"/>
    </source>
</evidence>
<dbReference type="SMART" id="SM00773">
    <property type="entry name" value="WGR"/>
    <property type="match status" value="1"/>
</dbReference>
<dbReference type="GO" id="GO:0016779">
    <property type="term" value="F:nucleotidyltransferase activity"/>
    <property type="evidence" value="ECO:0007669"/>
    <property type="project" value="UniProtKB-KW"/>
</dbReference>
<proteinExistence type="inferred from homology"/>
<dbReference type="EC" id="2.4.2.-" evidence="15"/>
<dbReference type="InterPro" id="IPR012317">
    <property type="entry name" value="Poly(ADP-ribose)pol_cat_dom"/>
</dbReference>
<evidence type="ECO:0000256" key="3">
    <source>
        <dbReference type="ARBA" id="ARBA00022679"/>
    </source>
</evidence>
<dbReference type="InterPro" id="IPR008893">
    <property type="entry name" value="WGR_domain"/>
</dbReference>
<feature type="compositionally biased region" description="Low complexity" evidence="16">
    <location>
        <begin position="9"/>
        <end position="37"/>
    </location>
</feature>
<dbReference type="CDD" id="cd07997">
    <property type="entry name" value="WGR_PARP"/>
    <property type="match status" value="1"/>
</dbReference>
<comment type="caution">
    <text evidence="20">The sequence shown here is derived from an EMBL/GenBank/DDBJ whole genome shotgun (WGS) entry which is preliminary data.</text>
</comment>
<keyword evidence="7" id="KW-0013">ADP-ribosylation</keyword>
<dbReference type="GO" id="GO:0006302">
    <property type="term" value="P:double-strand break repair"/>
    <property type="evidence" value="ECO:0007669"/>
    <property type="project" value="TreeGrafter"/>
</dbReference>
<feature type="compositionally biased region" description="Basic residues" evidence="16">
    <location>
        <begin position="94"/>
        <end position="109"/>
    </location>
</feature>
<feature type="domain" description="PARP alpha-helical" evidence="18">
    <location>
        <begin position="274"/>
        <end position="400"/>
    </location>
</feature>
<dbReference type="OrthoDB" id="2017365at2759"/>
<dbReference type="GO" id="GO:0005730">
    <property type="term" value="C:nucleolus"/>
    <property type="evidence" value="ECO:0007669"/>
    <property type="project" value="TreeGrafter"/>
</dbReference>
<feature type="region of interest" description="Disordered" evidence="16">
    <location>
        <begin position="250"/>
        <end position="275"/>
    </location>
</feature>
<evidence type="ECO:0000256" key="5">
    <source>
        <dbReference type="ARBA" id="ARBA00022723"/>
    </source>
</evidence>